<organism evidence="3 4">
    <name type="scientific">Enterobacter cloacae subsp. cloacae (strain ATCC 13047 / DSM 30054 / NBRC 13535 / NCTC 10005 / WDCM 00083 / NCDC 279-56)</name>
    <dbReference type="NCBI Taxonomy" id="716541"/>
    <lineage>
        <taxon>Bacteria</taxon>
        <taxon>Pseudomonadati</taxon>
        <taxon>Pseudomonadota</taxon>
        <taxon>Gammaproteobacteria</taxon>
        <taxon>Enterobacterales</taxon>
        <taxon>Enterobacteriaceae</taxon>
        <taxon>Enterobacter</taxon>
        <taxon>Enterobacter cloacae complex</taxon>
    </lineage>
</organism>
<evidence type="ECO:0000259" key="2">
    <source>
        <dbReference type="Pfam" id="PF00419"/>
    </source>
</evidence>
<dbReference type="OrthoDB" id="6555787at2"/>
<sequence>MLKKTLLASAVTLFAMGSFSAIADTDIGLITFDGAVTDTTCNISTANGESQNNITITLPVVKKSDVESTTVDTGVGSKNFELLLTNCPGTLKTASASFMSKNMGAIANGTIEPDANVAGSATNVALALYNNAPTESSRIMVGQPANNTQKANLTAGSGKLFYRVAYVPGSNWVKDTNPVQSGKVSANAYFTMSYE</sequence>
<dbReference type="AlphaFoldDB" id="A0A0H3CGW5"/>
<reference evidence="3 4" key="1">
    <citation type="journal article" date="2010" name="J. Bacteriol.">
        <title>Complete genome sequence of Enterobacter cloacae subsp. cloacae type strain ATCC 13047.</title>
        <authorList>
            <person name="Ren Y."/>
            <person name="Ren Y."/>
            <person name="Zhou Z."/>
            <person name="Guo X."/>
            <person name="Li Y."/>
            <person name="Feng L."/>
            <person name="Wang L."/>
        </authorList>
    </citation>
    <scope>NUCLEOTIDE SEQUENCE [LARGE SCALE GENOMIC DNA]</scope>
    <source>
        <strain evidence="4">ATCC 13047 / DSM 30054 / NBRC 13535 / NCTC 10005 / WDCM 00083 / NCDC 279-56</strain>
    </source>
</reference>
<feature type="chain" id="PRO_5002606531" description="Fimbrial-type adhesion domain-containing protein" evidence="1">
    <location>
        <begin position="24"/>
        <end position="195"/>
    </location>
</feature>
<dbReference type="PATRIC" id="fig|716541.4.peg.1201"/>
<dbReference type="InterPro" id="IPR008966">
    <property type="entry name" value="Adhesion_dom_sf"/>
</dbReference>
<dbReference type="InterPro" id="IPR000259">
    <property type="entry name" value="Adhesion_dom_fimbrial"/>
</dbReference>
<dbReference type="HOGENOM" id="CLU_088965_2_1_6"/>
<dbReference type="eggNOG" id="COG3539">
    <property type="taxonomic scope" value="Bacteria"/>
</dbReference>
<protein>
    <recommendedName>
        <fullName evidence="2">Fimbrial-type adhesion domain-containing protein</fullName>
    </recommendedName>
</protein>
<dbReference type="Pfam" id="PF00419">
    <property type="entry name" value="Fimbrial"/>
    <property type="match status" value="1"/>
</dbReference>
<dbReference type="KEGG" id="enc:ECL_00942"/>
<accession>A0A0H3CGW5</accession>
<gene>
    <name evidence="3" type="ordered locus">ECL_00942</name>
</gene>
<dbReference type="GO" id="GO:0043709">
    <property type="term" value="P:cell adhesion involved in single-species biofilm formation"/>
    <property type="evidence" value="ECO:0007669"/>
    <property type="project" value="TreeGrafter"/>
</dbReference>
<dbReference type="Gene3D" id="2.60.40.1090">
    <property type="entry name" value="Fimbrial-type adhesion domain"/>
    <property type="match status" value="1"/>
</dbReference>
<proteinExistence type="predicted"/>
<dbReference type="EMBL" id="CP001918">
    <property type="protein sequence ID" value="ADF60505.1"/>
    <property type="molecule type" value="Genomic_DNA"/>
</dbReference>
<dbReference type="NCBIfam" id="NF011835">
    <property type="entry name" value="PRK15307.1"/>
    <property type="match status" value="1"/>
</dbReference>
<dbReference type="InterPro" id="IPR050263">
    <property type="entry name" value="Bact_Fimbrial_Adh_Pro"/>
</dbReference>
<dbReference type="PANTHER" id="PTHR33420:SF10">
    <property type="entry name" value="FIMBRIAE MAJOR SUBUNIT"/>
    <property type="match status" value="1"/>
</dbReference>
<dbReference type="InterPro" id="IPR036937">
    <property type="entry name" value="Adhesion_dom_fimbrial_sf"/>
</dbReference>
<dbReference type="RefSeq" id="WP_013095626.1">
    <property type="nucleotide sequence ID" value="NC_014121.1"/>
</dbReference>
<dbReference type="SUPFAM" id="SSF49401">
    <property type="entry name" value="Bacterial adhesins"/>
    <property type="match status" value="1"/>
</dbReference>
<keyword evidence="4" id="KW-1185">Reference proteome</keyword>
<dbReference type="GO" id="GO:0009289">
    <property type="term" value="C:pilus"/>
    <property type="evidence" value="ECO:0007669"/>
    <property type="project" value="InterPro"/>
</dbReference>
<feature type="domain" description="Fimbrial-type adhesion" evidence="2">
    <location>
        <begin position="30"/>
        <end position="194"/>
    </location>
</feature>
<evidence type="ECO:0000256" key="1">
    <source>
        <dbReference type="SAM" id="SignalP"/>
    </source>
</evidence>
<feature type="signal peptide" evidence="1">
    <location>
        <begin position="1"/>
        <end position="23"/>
    </location>
</feature>
<keyword evidence="1" id="KW-0732">Signal</keyword>
<dbReference type="Proteomes" id="UP000002363">
    <property type="component" value="Chromosome"/>
</dbReference>
<dbReference type="STRING" id="716541.ECL_00942"/>
<evidence type="ECO:0000313" key="4">
    <source>
        <dbReference type="Proteomes" id="UP000002363"/>
    </source>
</evidence>
<dbReference type="PANTHER" id="PTHR33420">
    <property type="entry name" value="FIMBRIAL SUBUNIT ELFA-RELATED"/>
    <property type="match status" value="1"/>
</dbReference>
<evidence type="ECO:0000313" key="3">
    <source>
        <dbReference type="EMBL" id="ADF60505.1"/>
    </source>
</evidence>
<dbReference type="EnsemblBacteria" id="ADF60505">
    <property type="protein sequence ID" value="ADF60505"/>
    <property type="gene ID" value="ECL_00942"/>
</dbReference>
<name>A0A0H3CGW5_ENTCC</name>